<proteinExistence type="predicted"/>
<keyword evidence="5" id="KW-1185">Reference proteome</keyword>
<dbReference type="Pfam" id="PF21683">
    <property type="entry name" value="GpP-like_1st"/>
    <property type="match status" value="1"/>
</dbReference>
<dbReference type="KEGG" id="mets:DK389_25090"/>
<evidence type="ECO:0000313" key="5">
    <source>
        <dbReference type="Proteomes" id="UP000245926"/>
    </source>
</evidence>
<name>A0A2U8WD29_9HYPH</name>
<dbReference type="InterPro" id="IPR049354">
    <property type="entry name" value="GpP-like_N"/>
</dbReference>
<dbReference type="OrthoDB" id="8198839at2"/>
<reference evidence="5" key="1">
    <citation type="submission" date="2018-05" db="EMBL/GenBank/DDBJ databases">
        <title>Complete Genome Sequence of Methylobacterium sp. 17SD2-17.</title>
        <authorList>
            <person name="Srinivasan S."/>
        </authorList>
    </citation>
    <scope>NUCLEOTIDE SEQUENCE [LARGE SCALE GENOMIC DNA]</scope>
    <source>
        <strain evidence="5">17SD2-17</strain>
    </source>
</reference>
<evidence type="ECO:0000259" key="2">
    <source>
        <dbReference type="Pfam" id="PF21683"/>
    </source>
</evidence>
<dbReference type="InterPro" id="IPR023399">
    <property type="entry name" value="Baseplate-like_2-layer_sand"/>
</dbReference>
<evidence type="ECO:0008006" key="6">
    <source>
        <dbReference type="Google" id="ProtNLM"/>
    </source>
</evidence>
<evidence type="ECO:0000259" key="3">
    <source>
        <dbReference type="Pfam" id="PF22255"/>
    </source>
</evidence>
<dbReference type="PIRSF" id="PIRSF004440">
    <property type="entry name" value="GpP"/>
    <property type="match status" value="1"/>
</dbReference>
<accession>A0A2U8WD29</accession>
<dbReference type="Gene3D" id="2.30.300.10">
    <property type="entry name" value="Baseplate protein-like domain - beta roll fold"/>
    <property type="match status" value="1"/>
</dbReference>
<dbReference type="Proteomes" id="UP000245926">
    <property type="component" value="Chromosome"/>
</dbReference>
<evidence type="ECO:0000313" key="4">
    <source>
        <dbReference type="EMBL" id="AWN43172.1"/>
    </source>
</evidence>
<organism evidence="4 5">
    <name type="scientific">Methylobacterium durans</name>
    <dbReference type="NCBI Taxonomy" id="2202825"/>
    <lineage>
        <taxon>Bacteria</taxon>
        <taxon>Pseudomonadati</taxon>
        <taxon>Pseudomonadota</taxon>
        <taxon>Alphaproteobacteria</taxon>
        <taxon>Hyphomicrobiales</taxon>
        <taxon>Methylobacteriaceae</taxon>
        <taxon>Methylobacterium</taxon>
    </lineage>
</organism>
<protein>
    <recommendedName>
        <fullName evidence="6">Baseplate protein</fullName>
    </recommendedName>
</protein>
<dbReference type="SUPFAM" id="SSF69279">
    <property type="entry name" value="Phage tail proteins"/>
    <property type="match status" value="2"/>
</dbReference>
<dbReference type="InterPro" id="IPR026276">
    <property type="entry name" value="Baseplate_GpP"/>
</dbReference>
<dbReference type="AlphaFoldDB" id="A0A2U8WD29"/>
<feature type="compositionally biased region" description="Polar residues" evidence="1">
    <location>
        <begin position="351"/>
        <end position="364"/>
    </location>
</feature>
<feature type="domain" description="Baseplate hub protein gp44/GpP-like second" evidence="3">
    <location>
        <begin position="100"/>
        <end position="182"/>
    </location>
</feature>
<dbReference type="Gene3D" id="3.55.50.10">
    <property type="entry name" value="Baseplate protein-like domains"/>
    <property type="match status" value="1"/>
</dbReference>
<evidence type="ECO:0000256" key="1">
    <source>
        <dbReference type="SAM" id="MobiDB-lite"/>
    </source>
</evidence>
<dbReference type="Gene3D" id="3.30.1920.10">
    <property type="entry name" value="Baseplate protein-like domains - 2 layer sandwich fold"/>
    <property type="match status" value="1"/>
</dbReference>
<dbReference type="RefSeq" id="WP_109893721.1">
    <property type="nucleotide sequence ID" value="NZ_CP029550.1"/>
</dbReference>
<dbReference type="InterPro" id="IPR053981">
    <property type="entry name" value="Gp44/GpP-like_2nd"/>
</dbReference>
<feature type="region of interest" description="Disordered" evidence="1">
    <location>
        <begin position="349"/>
        <end position="374"/>
    </location>
</feature>
<dbReference type="Pfam" id="PF22255">
    <property type="entry name" value="Gp44-like_2nd"/>
    <property type="match status" value="1"/>
</dbReference>
<gene>
    <name evidence="4" type="ORF">DK389_25090</name>
</gene>
<feature type="domain" description="Baseplate hub protein gp44-like N-terminal" evidence="2">
    <location>
        <begin position="10"/>
        <end position="96"/>
    </location>
</feature>
<sequence>MPQLEEIAEIVVRGQRYRDWTTVEVSRSYDDYMATTFSLSVVEGSDGPGDWGALKLKPGDSCAIYLAGIKAVDGFINLRQAGYNARSHGVQVAGRSKYQDAVDCSVVAKTGQFKGYNYEQIVRSVLQPFGIQFKLEAQPENGGKLGTVNVQFGETVHQFIERLTRMVNLHLMDDADGNLIATKASGGPVAELAEGRNIKVARCTINDTELYKQTTAVQQQTGSDQIWGEDARNSAATATNPLVDRYRPNKFLAEEPGDKEAMRRRVEREIDEQIGTMVDCQITVQGWLQDNRTLWLNRVGKLIAVKSPMLFPGKNGTQLLGIRAASCTQDSDGGTQTTLSLVLPQALGATANPTPGSGSSNPFNTFPGPASAEL</sequence>
<dbReference type="EMBL" id="CP029550">
    <property type="protein sequence ID" value="AWN43172.1"/>
    <property type="molecule type" value="Genomic_DNA"/>
</dbReference>